<sequence>MSAGSDNSNLGYGNQNPFVGNPNLVNSDNSHYAGGFGSNEAPMFGKFGLPGAVYNVNAANSCIPGLCYKGGAKKLKHKIKNITKVYKKMKGGRKTFKKRVHSMKKRIMSRYHKKGTKGKSRRHRMRGGSGLMPNYPAGYSQYQNNLPMTNSYSLANVKLSASESALANPAPYQRLSNCTNCVDNYDQNINKGFASRGWW</sequence>
<name>A0A6C0DTA4_9ZZZZ</name>
<organism evidence="1">
    <name type="scientific">viral metagenome</name>
    <dbReference type="NCBI Taxonomy" id="1070528"/>
    <lineage>
        <taxon>unclassified sequences</taxon>
        <taxon>metagenomes</taxon>
        <taxon>organismal metagenomes</taxon>
    </lineage>
</organism>
<accession>A0A6C0DTA4</accession>
<evidence type="ECO:0000313" key="1">
    <source>
        <dbReference type="EMBL" id="QHT19762.1"/>
    </source>
</evidence>
<protein>
    <submittedName>
        <fullName evidence="1">Uncharacterized protein</fullName>
    </submittedName>
</protein>
<dbReference type="EMBL" id="MN739669">
    <property type="protein sequence ID" value="QHT19762.1"/>
    <property type="molecule type" value="Genomic_DNA"/>
</dbReference>
<dbReference type="AlphaFoldDB" id="A0A6C0DTA4"/>
<proteinExistence type="predicted"/>
<reference evidence="1" key="1">
    <citation type="journal article" date="2020" name="Nature">
        <title>Giant virus diversity and host interactions through global metagenomics.</title>
        <authorList>
            <person name="Schulz F."/>
            <person name="Roux S."/>
            <person name="Paez-Espino D."/>
            <person name="Jungbluth S."/>
            <person name="Walsh D.A."/>
            <person name="Denef V.J."/>
            <person name="McMahon K.D."/>
            <person name="Konstantinidis K.T."/>
            <person name="Eloe-Fadrosh E.A."/>
            <person name="Kyrpides N.C."/>
            <person name="Woyke T."/>
        </authorList>
    </citation>
    <scope>NUCLEOTIDE SEQUENCE</scope>
    <source>
        <strain evidence="1">GVMAG-M-3300023174-5</strain>
    </source>
</reference>